<dbReference type="PROSITE" id="PS50181">
    <property type="entry name" value="FBOX"/>
    <property type="match status" value="1"/>
</dbReference>
<sequence length="468" mass="52472">MDKKGKSKNSKQSNSGPKEKNNASKGKKNSKKQKTNKKNDEAVGDGASVADLSDSAESRNLAYVITHVDHRTFGEFLSQPTPIIFKILSYLPHGDLQNCARVCRNWQSLVPTILEKRFSYEWFYAGSSATDLKCLPERFAKFSQEIKIAPQLILGFEPTEAKFPTCSTCLALNRPDAEKQKGQKQERCRCIKNDFEKIYQSAFPKTPAGSFRITSYGVISSYLGQFHTLYTTEDNDFNQTTLLFPNCEGLEISSHLFRQVELNNLTKHALTKILTGHDHAVKAVLIYVTDSSLSNYSLMNNGYSLAKHTASILRQKQKTPAVSMGGGVVKKIRDTMKPNVSYQAAMFIFRGAKVSAYSTVIKEKEASEIATTIKNVSEKIKSMPGRKLCFMTECIDRQSLYVSDNMDLVCNLESRTLNRFLPGIPIFGFWSAGEIGFTTHDETLENEEGRVKVAHTFATSFLFLILED</sequence>
<proteinExistence type="predicted"/>
<evidence type="ECO:0000313" key="3">
    <source>
        <dbReference type="EMBL" id="CAH0385316.1"/>
    </source>
</evidence>
<evidence type="ECO:0000259" key="2">
    <source>
        <dbReference type="PROSITE" id="PS50181"/>
    </source>
</evidence>
<feature type="domain" description="F-box" evidence="2">
    <location>
        <begin position="73"/>
        <end position="121"/>
    </location>
</feature>
<dbReference type="Gene3D" id="1.20.1280.50">
    <property type="match status" value="1"/>
</dbReference>
<dbReference type="GO" id="GO:0000209">
    <property type="term" value="P:protein polyubiquitination"/>
    <property type="evidence" value="ECO:0007669"/>
    <property type="project" value="TreeGrafter"/>
</dbReference>
<organism evidence="3 4">
    <name type="scientific">Bemisia tabaci</name>
    <name type="common">Sweetpotato whitefly</name>
    <name type="synonym">Aleurodes tabaci</name>
    <dbReference type="NCBI Taxonomy" id="7038"/>
    <lineage>
        <taxon>Eukaryota</taxon>
        <taxon>Metazoa</taxon>
        <taxon>Ecdysozoa</taxon>
        <taxon>Arthropoda</taxon>
        <taxon>Hexapoda</taxon>
        <taxon>Insecta</taxon>
        <taxon>Pterygota</taxon>
        <taxon>Neoptera</taxon>
        <taxon>Paraneoptera</taxon>
        <taxon>Hemiptera</taxon>
        <taxon>Sternorrhyncha</taxon>
        <taxon>Aleyrodoidea</taxon>
        <taxon>Aleyrodidae</taxon>
        <taxon>Aleyrodinae</taxon>
        <taxon>Bemisia</taxon>
    </lineage>
</organism>
<evidence type="ECO:0000313" key="4">
    <source>
        <dbReference type="Proteomes" id="UP001152759"/>
    </source>
</evidence>
<dbReference type="AlphaFoldDB" id="A0A9P0A6I7"/>
<evidence type="ECO:0000256" key="1">
    <source>
        <dbReference type="SAM" id="MobiDB-lite"/>
    </source>
</evidence>
<accession>A0A9P0A6I7</accession>
<reference evidence="3" key="1">
    <citation type="submission" date="2021-12" db="EMBL/GenBank/DDBJ databases">
        <authorList>
            <person name="King R."/>
        </authorList>
    </citation>
    <scope>NUCLEOTIDE SEQUENCE</scope>
</reference>
<feature type="region of interest" description="Disordered" evidence="1">
    <location>
        <begin position="1"/>
        <end position="46"/>
    </location>
</feature>
<name>A0A9P0A6I7_BEMTA</name>
<dbReference type="InterPro" id="IPR036047">
    <property type="entry name" value="F-box-like_dom_sf"/>
</dbReference>
<keyword evidence="4" id="KW-1185">Reference proteome</keyword>
<dbReference type="PANTHER" id="PTHR14939">
    <property type="entry name" value="F-BOX ONLY PROTEIN 22"/>
    <property type="match status" value="1"/>
</dbReference>
<dbReference type="KEGG" id="btab:109034207"/>
<dbReference type="GO" id="GO:0032436">
    <property type="term" value="P:positive regulation of proteasomal ubiquitin-dependent protein catabolic process"/>
    <property type="evidence" value="ECO:0007669"/>
    <property type="project" value="TreeGrafter"/>
</dbReference>
<dbReference type="Proteomes" id="UP001152759">
    <property type="component" value="Chromosome 2"/>
</dbReference>
<feature type="compositionally biased region" description="Basic residues" evidence="1">
    <location>
        <begin position="25"/>
        <end position="36"/>
    </location>
</feature>
<dbReference type="InterPro" id="IPR001810">
    <property type="entry name" value="F-box_dom"/>
</dbReference>
<dbReference type="EMBL" id="OU963863">
    <property type="protein sequence ID" value="CAH0385316.1"/>
    <property type="molecule type" value="Genomic_DNA"/>
</dbReference>
<dbReference type="SUPFAM" id="SSF81383">
    <property type="entry name" value="F-box domain"/>
    <property type="match status" value="1"/>
</dbReference>
<protein>
    <recommendedName>
        <fullName evidence="2">F-box domain-containing protein</fullName>
    </recommendedName>
</protein>
<gene>
    <name evidence="3" type="ORF">BEMITA_LOCUS4555</name>
</gene>
<dbReference type="PANTHER" id="PTHR14939:SF5">
    <property type="entry name" value="F-BOX ONLY PROTEIN 22"/>
    <property type="match status" value="1"/>
</dbReference>
<dbReference type="Pfam" id="PF12937">
    <property type="entry name" value="F-box-like"/>
    <property type="match status" value="1"/>
</dbReference>